<comment type="pathway">
    <text evidence="2">Amino-acid biosynthesis; L-tyrosine biosynthesis; (4-hydroxyphenyl)pyruvate from prephenate (NAD(+) route): step 1/1.</text>
</comment>
<dbReference type="PROSITE" id="PS51176">
    <property type="entry name" value="PDH_ADH"/>
    <property type="match status" value="1"/>
</dbReference>
<feature type="binding site" evidence="14">
    <location>
        <position position="325"/>
    </location>
    <ligand>
        <name>3-phosphoshikimate</name>
        <dbReference type="ChEBI" id="CHEBI:145989"/>
    </ligand>
</feature>
<accession>A0AAW7XMU2</accession>
<keyword evidence="5 14" id="KW-0963">Cytoplasm</keyword>
<dbReference type="InterPro" id="IPR046825">
    <property type="entry name" value="PDH_C"/>
</dbReference>
<dbReference type="SUPFAM" id="SSF48179">
    <property type="entry name" value="6-phosphogluconate dehydrogenase C-terminal domain-like"/>
    <property type="match status" value="1"/>
</dbReference>
<evidence type="ECO:0000256" key="6">
    <source>
        <dbReference type="ARBA" id="ARBA00022498"/>
    </source>
</evidence>
<keyword evidence="11 14" id="KW-0057">Aromatic amino acid biosynthesis</keyword>
<dbReference type="NCBIfam" id="NF011381">
    <property type="entry name" value="PRK14806.1"/>
    <property type="match status" value="1"/>
</dbReference>
<dbReference type="GO" id="GO:0005737">
    <property type="term" value="C:cytoplasm"/>
    <property type="evidence" value="ECO:0007669"/>
    <property type="project" value="UniProtKB-SubCell"/>
</dbReference>
<dbReference type="InterPro" id="IPR036291">
    <property type="entry name" value="NAD(P)-bd_dom_sf"/>
</dbReference>
<dbReference type="HAMAP" id="MF_00210">
    <property type="entry name" value="EPSP_synth"/>
    <property type="match status" value="1"/>
</dbReference>
<comment type="similarity">
    <text evidence="4 14">Belongs to the EPSP synthase family.</text>
</comment>
<dbReference type="GO" id="GO:0070403">
    <property type="term" value="F:NAD+ binding"/>
    <property type="evidence" value="ECO:0007669"/>
    <property type="project" value="InterPro"/>
</dbReference>
<feature type="binding site" evidence="14">
    <location>
        <position position="650"/>
    </location>
    <ligand>
        <name>phosphoenolpyruvate</name>
        <dbReference type="ChEBI" id="CHEBI:58702"/>
    </ligand>
</feature>
<evidence type="ECO:0000256" key="13">
    <source>
        <dbReference type="ARBA" id="ARBA00049260"/>
    </source>
</evidence>
<dbReference type="AlphaFoldDB" id="A0AAW7XMU2"/>
<comment type="catalytic activity">
    <reaction evidence="13">
        <text>prephenate + NAD(+) = 3-(4-hydroxyphenyl)pyruvate + CO2 + NADH</text>
        <dbReference type="Rhea" id="RHEA:13869"/>
        <dbReference type="ChEBI" id="CHEBI:16526"/>
        <dbReference type="ChEBI" id="CHEBI:29934"/>
        <dbReference type="ChEBI" id="CHEBI:36242"/>
        <dbReference type="ChEBI" id="CHEBI:57540"/>
        <dbReference type="ChEBI" id="CHEBI:57945"/>
        <dbReference type="EC" id="1.3.1.12"/>
    </reaction>
</comment>
<feature type="binding site" evidence="14">
    <location>
        <position position="330"/>
    </location>
    <ligand>
        <name>3-phosphoshikimate</name>
        <dbReference type="ChEBI" id="CHEBI:145989"/>
    </ligand>
</feature>
<feature type="binding site" evidence="14">
    <location>
        <position position="471"/>
    </location>
    <ligand>
        <name>3-phosphoshikimate</name>
        <dbReference type="ChEBI" id="CHEBI:145989"/>
    </ligand>
</feature>
<evidence type="ECO:0000256" key="11">
    <source>
        <dbReference type="ARBA" id="ARBA00023141"/>
    </source>
</evidence>
<dbReference type="GO" id="GO:0003866">
    <property type="term" value="F:3-phosphoshikimate 1-carboxyvinyltransferase activity"/>
    <property type="evidence" value="ECO:0007669"/>
    <property type="project" value="UniProtKB-UniRule"/>
</dbReference>
<keyword evidence="7 14" id="KW-0028">Amino-acid biosynthesis</keyword>
<protein>
    <recommendedName>
        <fullName evidence="14">3-phosphoshikimate 1-carboxyvinyltransferase</fullName>
        <ecNumber evidence="14">2.5.1.19</ecNumber>
    </recommendedName>
    <alternativeName>
        <fullName evidence="14">5-enolpyruvylshikimate-3-phosphate synthase</fullName>
        <shortName evidence="14">EPSP synthase</shortName>
        <shortName evidence="14">EPSPS</shortName>
    </alternativeName>
</protein>
<dbReference type="InterPro" id="IPR001986">
    <property type="entry name" value="Enolpyruvate_Tfrase_dom"/>
</dbReference>
<feature type="binding site" evidence="14">
    <location>
        <position position="619"/>
    </location>
    <ligand>
        <name>3-phosphoshikimate</name>
        <dbReference type="ChEBI" id="CHEBI:145989"/>
    </ligand>
</feature>
<keyword evidence="6" id="KW-0827">Tyrosine biosynthesis</keyword>
<evidence type="ECO:0000256" key="9">
    <source>
        <dbReference type="ARBA" id="ARBA00023002"/>
    </source>
</evidence>
<dbReference type="FunFam" id="3.40.50.720:FF:000208">
    <property type="entry name" value="Prephenate dehydrogenase"/>
    <property type="match status" value="1"/>
</dbReference>
<comment type="pathway">
    <text evidence="1 14">Metabolic intermediate biosynthesis; chorismate biosynthesis; chorismate from D-erythrose 4-phosphate and phosphoenolpyruvate: step 6/7.</text>
</comment>
<dbReference type="Pfam" id="PF00275">
    <property type="entry name" value="EPSP_synthase"/>
    <property type="match status" value="1"/>
</dbReference>
<sequence>MSYHKINRILVIGLGLIGGSLAKALKRKQFATLIAGFDMSPDEVRQGLELDVIDEGFNELAACVPIADLIVLAVPVKATHQVLEQIKPLLSSHTIITDVGSTKANVVAAARDVFGAIPSGFIPGHPIAGSEKSGVIASDDQLFVKHKIILTPLPESDPSAVQQVARMWQATGAEVLQMAVERHDEVLAATSHLPHILAFSLVDTLAREQDSTEIFRYAAGGFRDFTRIAASDPTMWHDICIANKQQLLNQIDNFTAGLAELRTAIEHTDSQAMTGVFTRAKAAREHFNRMLTRSAYSLNRHQDHVTFRVRKAMAIQGNTRVPGDKSISHRAVIMGALAEGVTLIRGFLESEDSLATLQAFRDMGVVIEGPHQGQVKIYGVGLHGLCPPPGDLYLGSSDISMRLLSAILAAQEFDSCLLGDDLLMTKPMVRITQALRTMGAQVDTADGGVPPVNIYAVESLQGIDCTMQVPSAQVKSGLLLAGLYAQGKTTITEPVMTRDHTERMLQHFGVDVQRNGLTVSINPGQTLKAADFNVPGDMSCAAFFIVAAAISPNSDVVIEQVGINPGRSGLIDILRLMGADIDCTNAVDLNGEPVVDIHVKYAPLQGIAIPAECLSASSDELPLVFVAAACAQGESLLKGAAELRGKEQNRVQAMTDGLRKMGIVIDNENGQISITGGEFIGAKVDSFGDPRIAMALSIAGSQAHGDVLITGCDHVASSFPDFVEIAQKIGLRLQKEET</sequence>
<dbReference type="EMBL" id="JAUOPG010000008">
    <property type="protein sequence ID" value="MDO6454374.1"/>
    <property type="molecule type" value="Genomic_DNA"/>
</dbReference>
<dbReference type="SUPFAM" id="SSF51735">
    <property type="entry name" value="NAD(P)-binding Rossmann-fold domains"/>
    <property type="match status" value="1"/>
</dbReference>
<comment type="subunit">
    <text evidence="14">Monomer.</text>
</comment>
<dbReference type="NCBIfam" id="TIGR01356">
    <property type="entry name" value="aroA"/>
    <property type="match status" value="1"/>
</dbReference>
<feature type="binding site" evidence="14">
    <location>
        <position position="326"/>
    </location>
    <ligand>
        <name>3-phosphoshikimate</name>
        <dbReference type="ChEBI" id="CHEBI:145989"/>
    </ligand>
</feature>
<dbReference type="RefSeq" id="WP_303551000.1">
    <property type="nucleotide sequence ID" value="NZ_JAUOPG010000008.1"/>
</dbReference>
<evidence type="ECO:0000256" key="3">
    <source>
        <dbReference type="ARBA" id="ARBA00007964"/>
    </source>
</evidence>
<dbReference type="PANTHER" id="PTHR21090:SF5">
    <property type="entry name" value="PENTAFUNCTIONAL AROM POLYPEPTIDE"/>
    <property type="match status" value="1"/>
</dbReference>
<dbReference type="EC" id="2.5.1.19" evidence="14"/>
<dbReference type="GO" id="GO:0006571">
    <property type="term" value="P:tyrosine biosynthetic process"/>
    <property type="evidence" value="ECO:0007669"/>
    <property type="project" value="UniProtKB-KW"/>
</dbReference>
<evidence type="ECO:0000256" key="1">
    <source>
        <dbReference type="ARBA" id="ARBA00004811"/>
    </source>
</evidence>
<evidence type="ECO:0000256" key="10">
    <source>
        <dbReference type="ARBA" id="ARBA00023027"/>
    </source>
</evidence>
<feature type="binding site" evidence="14">
    <location>
        <position position="325"/>
    </location>
    <ligand>
        <name>phosphoenolpyruvate</name>
        <dbReference type="ChEBI" id="CHEBI:58702"/>
    </ligand>
</feature>
<keyword evidence="9 16" id="KW-0560">Oxidoreductase</keyword>
<dbReference type="Proteomes" id="UP001169862">
    <property type="component" value="Unassembled WGS sequence"/>
</dbReference>
<dbReference type="InterPro" id="IPR046826">
    <property type="entry name" value="PDH_N"/>
</dbReference>
<feature type="domain" description="Prephenate/arogenate dehydrogenase" evidence="15">
    <location>
        <begin position="7"/>
        <end position="295"/>
    </location>
</feature>
<dbReference type="GO" id="GO:0004665">
    <property type="term" value="F:prephenate dehydrogenase (NADP+) activity"/>
    <property type="evidence" value="ECO:0007669"/>
    <property type="project" value="InterPro"/>
</dbReference>
<evidence type="ECO:0000259" key="15">
    <source>
        <dbReference type="PROSITE" id="PS51176"/>
    </source>
</evidence>
<comment type="subcellular location">
    <subcellularLocation>
        <location evidence="14">Cytoplasm</location>
    </subcellularLocation>
</comment>
<comment type="catalytic activity">
    <reaction evidence="12">
        <text>3-phosphoshikimate + phosphoenolpyruvate = 5-O-(1-carboxyvinyl)-3-phosphoshikimate + phosphate</text>
        <dbReference type="Rhea" id="RHEA:21256"/>
        <dbReference type="ChEBI" id="CHEBI:43474"/>
        <dbReference type="ChEBI" id="CHEBI:57701"/>
        <dbReference type="ChEBI" id="CHEBI:58702"/>
        <dbReference type="ChEBI" id="CHEBI:145989"/>
        <dbReference type="EC" id="2.5.1.19"/>
    </reaction>
    <physiologicalReaction direction="left-to-right" evidence="12">
        <dbReference type="Rhea" id="RHEA:21257"/>
    </physiologicalReaction>
</comment>
<evidence type="ECO:0000313" key="16">
    <source>
        <dbReference type="EMBL" id="MDO6454374.1"/>
    </source>
</evidence>
<dbReference type="GO" id="GO:0009423">
    <property type="term" value="P:chorismate biosynthetic process"/>
    <property type="evidence" value="ECO:0007669"/>
    <property type="project" value="UniProtKB-UniRule"/>
</dbReference>
<dbReference type="FunFam" id="1.10.3660.10:FF:000003">
    <property type="entry name" value="Prephenate dehydrogenase"/>
    <property type="match status" value="1"/>
</dbReference>
<feature type="binding site" evidence="14">
    <location>
        <position position="473"/>
    </location>
    <ligand>
        <name>3-phosphoshikimate</name>
        <dbReference type="ChEBI" id="CHEBI:145989"/>
    </ligand>
</feature>
<dbReference type="CDD" id="cd01556">
    <property type="entry name" value="EPSP_synthase"/>
    <property type="match status" value="1"/>
</dbReference>
<comment type="similarity">
    <text evidence="3">Belongs to the prephenate/arogenate dehydrogenase family.</text>
</comment>
<keyword evidence="10" id="KW-0520">NAD</keyword>
<name>A0AAW7XMU2_9GAMM</name>
<evidence type="ECO:0000256" key="4">
    <source>
        <dbReference type="ARBA" id="ARBA00009948"/>
    </source>
</evidence>
<dbReference type="PANTHER" id="PTHR21090">
    <property type="entry name" value="AROM/DEHYDROQUINATE SYNTHASE"/>
    <property type="match status" value="1"/>
</dbReference>
<dbReference type="InterPro" id="IPR008927">
    <property type="entry name" value="6-PGluconate_DH-like_C_sf"/>
</dbReference>
<dbReference type="Pfam" id="PF20463">
    <property type="entry name" value="PDH_C"/>
    <property type="match status" value="1"/>
</dbReference>
<organism evidence="16 17">
    <name type="scientific">Neptunomonas phycophila</name>
    <dbReference type="NCBI Taxonomy" id="1572645"/>
    <lineage>
        <taxon>Bacteria</taxon>
        <taxon>Pseudomonadati</taxon>
        <taxon>Pseudomonadota</taxon>
        <taxon>Gammaproteobacteria</taxon>
        <taxon>Oceanospirillales</taxon>
        <taxon>Oceanospirillaceae</taxon>
        <taxon>Neptunomonas</taxon>
    </lineage>
</organism>
<evidence type="ECO:0000313" key="17">
    <source>
        <dbReference type="Proteomes" id="UP001169862"/>
    </source>
</evidence>
<comment type="caution">
    <text evidence="16">The sequence shown here is derived from an EMBL/GenBank/DDBJ whole genome shotgun (WGS) entry which is preliminary data.</text>
</comment>
<dbReference type="InterPro" id="IPR006264">
    <property type="entry name" value="EPSP_synthase"/>
</dbReference>
<dbReference type="Pfam" id="PF02153">
    <property type="entry name" value="PDH_N"/>
    <property type="match status" value="1"/>
</dbReference>
<evidence type="ECO:0000256" key="2">
    <source>
        <dbReference type="ARBA" id="ARBA00005067"/>
    </source>
</evidence>
<dbReference type="Gene3D" id="3.40.50.720">
    <property type="entry name" value="NAD(P)-binding Rossmann-like Domain"/>
    <property type="match status" value="1"/>
</dbReference>
<dbReference type="Gene3D" id="1.10.3660.10">
    <property type="entry name" value="6-phosphogluconate dehydrogenase C-terminal like domain"/>
    <property type="match status" value="1"/>
</dbReference>
<keyword evidence="8 14" id="KW-0808">Transferase</keyword>
<evidence type="ECO:0000256" key="7">
    <source>
        <dbReference type="ARBA" id="ARBA00022605"/>
    </source>
</evidence>
<dbReference type="InterPro" id="IPR003099">
    <property type="entry name" value="Prephen_DH"/>
</dbReference>
<dbReference type="InterPro" id="IPR036968">
    <property type="entry name" value="Enolpyruvate_Tfrase_sf"/>
</dbReference>
<dbReference type="SUPFAM" id="SSF55205">
    <property type="entry name" value="EPT/RTPC-like"/>
    <property type="match status" value="1"/>
</dbReference>
<dbReference type="GO" id="GO:0008977">
    <property type="term" value="F:prephenate dehydrogenase (NAD+) activity"/>
    <property type="evidence" value="ECO:0007669"/>
    <property type="project" value="UniProtKB-EC"/>
</dbReference>
<comment type="caution">
    <text evidence="14">Lacks conserved residue(s) required for the propagation of feature annotation.</text>
</comment>
<dbReference type="FunFam" id="3.65.10.10:FF:000005">
    <property type="entry name" value="3-phosphoshikimate 1-carboxyvinyltransferase"/>
    <property type="match status" value="1"/>
</dbReference>
<evidence type="ECO:0000256" key="8">
    <source>
        <dbReference type="ARBA" id="ARBA00022679"/>
    </source>
</evidence>
<proteinExistence type="inferred from homology"/>
<feature type="binding site" evidence="14">
    <location>
        <position position="691"/>
    </location>
    <ligand>
        <name>phosphoenolpyruvate</name>
        <dbReference type="ChEBI" id="CHEBI:58702"/>
    </ligand>
</feature>
<comment type="function">
    <text evidence="14">Catalyzes the transfer of the enolpyruvyl moiety of phosphoenolpyruvate (PEP) to the 5-hydroxyl of shikimate-3-phosphate (S3P) to produce enolpyruvyl shikimate-3-phosphate and inorganic phosphate.</text>
</comment>
<dbReference type="InterPro" id="IPR013792">
    <property type="entry name" value="RNA3'P_cycl/enolpyr_Trfase_a/b"/>
</dbReference>
<gene>
    <name evidence="14" type="primary">aroA</name>
    <name evidence="16" type="ORF">Q4490_12440</name>
</gene>
<feature type="binding site" evidence="14">
    <location>
        <position position="646"/>
    </location>
    <ligand>
        <name>3-phosphoshikimate</name>
        <dbReference type="ChEBI" id="CHEBI:145989"/>
    </ligand>
</feature>
<dbReference type="Gene3D" id="3.65.10.10">
    <property type="entry name" value="Enolpyruvate transferase domain"/>
    <property type="match status" value="2"/>
</dbReference>
<evidence type="ECO:0000256" key="12">
    <source>
        <dbReference type="ARBA" id="ARBA00044633"/>
    </source>
</evidence>
<feature type="binding site" evidence="14">
    <location>
        <position position="473"/>
    </location>
    <ligand>
        <name>phosphoenolpyruvate</name>
        <dbReference type="ChEBI" id="CHEBI:58702"/>
    </ligand>
</feature>
<evidence type="ECO:0000256" key="5">
    <source>
        <dbReference type="ARBA" id="ARBA00022490"/>
    </source>
</evidence>
<reference evidence="16" key="1">
    <citation type="submission" date="2023-07" db="EMBL/GenBank/DDBJ databases">
        <title>Genome content predicts the carbon catabolic preferences of heterotrophic bacteria.</title>
        <authorList>
            <person name="Gralka M."/>
        </authorList>
    </citation>
    <scope>NUCLEOTIDE SEQUENCE</scope>
    <source>
        <strain evidence="16">I2M16</strain>
    </source>
</reference>
<evidence type="ECO:0000256" key="14">
    <source>
        <dbReference type="HAMAP-Rule" id="MF_00210"/>
    </source>
</evidence>
<feature type="active site" description="Proton acceptor" evidence="14">
    <location>
        <position position="619"/>
    </location>
</feature>